<feature type="compositionally biased region" description="Low complexity" evidence="3">
    <location>
        <begin position="715"/>
        <end position="725"/>
    </location>
</feature>
<feature type="compositionally biased region" description="Basic and acidic residues" evidence="3">
    <location>
        <begin position="116"/>
        <end position="136"/>
    </location>
</feature>
<feature type="region of interest" description="Disordered" evidence="3">
    <location>
        <begin position="1843"/>
        <end position="1911"/>
    </location>
</feature>
<feature type="region of interest" description="Disordered" evidence="3">
    <location>
        <begin position="1669"/>
        <end position="1755"/>
    </location>
</feature>
<reference evidence="4" key="1">
    <citation type="journal article" date="2021" name="Proc. Natl. Acad. Sci. U.S.A.">
        <title>Three genomes in the algal genus Volvox reveal the fate of a haploid sex-determining region after a transition to homothallism.</title>
        <authorList>
            <person name="Yamamoto K."/>
            <person name="Hamaji T."/>
            <person name="Kawai-Toyooka H."/>
            <person name="Matsuzaki R."/>
            <person name="Takahashi F."/>
            <person name="Nishimura Y."/>
            <person name="Kawachi M."/>
            <person name="Noguchi H."/>
            <person name="Minakuchi Y."/>
            <person name="Umen J.G."/>
            <person name="Toyoda A."/>
            <person name="Nozaki H."/>
        </authorList>
    </citation>
    <scope>NUCLEOTIDE SEQUENCE</scope>
    <source>
        <strain evidence="4">NIES-3780</strain>
    </source>
</reference>
<feature type="compositionally biased region" description="Acidic residues" evidence="3">
    <location>
        <begin position="2258"/>
        <end position="2269"/>
    </location>
</feature>
<feature type="compositionally biased region" description="Low complexity" evidence="3">
    <location>
        <begin position="2018"/>
        <end position="2032"/>
    </location>
</feature>
<dbReference type="EMBL" id="BNCO01000005">
    <property type="protein sequence ID" value="GIL48534.1"/>
    <property type="molecule type" value="Genomic_DNA"/>
</dbReference>
<feature type="compositionally biased region" description="Low complexity" evidence="3">
    <location>
        <begin position="1079"/>
        <end position="1090"/>
    </location>
</feature>
<dbReference type="PANTHER" id="PTHR45093">
    <property type="entry name" value="TRANSCRIPTION ACTIVATOR MSS11"/>
    <property type="match status" value="1"/>
</dbReference>
<evidence type="ECO:0000256" key="1">
    <source>
        <dbReference type="ARBA" id="ARBA00004123"/>
    </source>
</evidence>
<organism evidence="4 5">
    <name type="scientific">Volvox africanus</name>
    <dbReference type="NCBI Taxonomy" id="51714"/>
    <lineage>
        <taxon>Eukaryota</taxon>
        <taxon>Viridiplantae</taxon>
        <taxon>Chlorophyta</taxon>
        <taxon>core chlorophytes</taxon>
        <taxon>Chlorophyceae</taxon>
        <taxon>CS clade</taxon>
        <taxon>Chlamydomonadales</taxon>
        <taxon>Volvocaceae</taxon>
        <taxon>Volvox</taxon>
    </lineage>
</organism>
<evidence type="ECO:0000313" key="5">
    <source>
        <dbReference type="Proteomes" id="UP000747399"/>
    </source>
</evidence>
<feature type="compositionally biased region" description="Polar residues" evidence="3">
    <location>
        <begin position="1101"/>
        <end position="1115"/>
    </location>
</feature>
<name>A0A8J4AWD3_9CHLO</name>
<feature type="region of interest" description="Disordered" evidence="3">
    <location>
        <begin position="458"/>
        <end position="546"/>
    </location>
</feature>
<feature type="compositionally biased region" description="Low complexity" evidence="3">
    <location>
        <begin position="1669"/>
        <end position="1680"/>
    </location>
</feature>
<feature type="compositionally biased region" description="Low complexity" evidence="3">
    <location>
        <begin position="1999"/>
        <end position="2010"/>
    </location>
</feature>
<evidence type="ECO:0000256" key="3">
    <source>
        <dbReference type="SAM" id="MobiDB-lite"/>
    </source>
</evidence>
<feature type="compositionally biased region" description="Gly residues" evidence="3">
    <location>
        <begin position="890"/>
        <end position="910"/>
    </location>
</feature>
<feature type="compositionally biased region" description="Low complexity" evidence="3">
    <location>
        <begin position="57"/>
        <end position="74"/>
    </location>
</feature>
<feature type="region of interest" description="Disordered" evidence="3">
    <location>
        <begin position="1021"/>
        <end position="1048"/>
    </location>
</feature>
<feature type="compositionally biased region" description="Pro residues" evidence="3">
    <location>
        <begin position="97"/>
        <end position="107"/>
    </location>
</feature>
<accession>A0A8J4AWD3</accession>
<feature type="compositionally biased region" description="Low complexity" evidence="3">
    <location>
        <begin position="148"/>
        <end position="161"/>
    </location>
</feature>
<feature type="compositionally biased region" description="Basic and acidic residues" evidence="3">
    <location>
        <begin position="516"/>
        <end position="527"/>
    </location>
</feature>
<feature type="compositionally biased region" description="Gly residues" evidence="3">
    <location>
        <begin position="730"/>
        <end position="748"/>
    </location>
</feature>
<feature type="compositionally biased region" description="Acidic residues" evidence="3">
    <location>
        <begin position="482"/>
        <end position="496"/>
    </location>
</feature>
<protein>
    <submittedName>
        <fullName evidence="4">Uncharacterized protein</fullName>
    </submittedName>
</protein>
<feature type="compositionally biased region" description="Low complexity" evidence="3">
    <location>
        <begin position="466"/>
        <end position="480"/>
    </location>
</feature>
<feature type="compositionally biased region" description="Low complexity" evidence="3">
    <location>
        <begin position="36"/>
        <end position="50"/>
    </location>
</feature>
<dbReference type="Proteomes" id="UP000747399">
    <property type="component" value="Unassembled WGS sequence"/>
</dbReference>
<feature type="region of interest" description="Disordered" evidence="3">
    <location>
        <begin position="1500"/>
        <end position="1537"/>
    </location>
</feature>
<comment type="caution">
    <text evidence="4">The sequence shown here is derived from an EMBL/GenBank/DDBJ whole genome shotgun (WGS) entry which is preliminary data.</text>
</comment>
<feature type="compositionally biased region" description="Gly residues" evidence="3">
    <location>
        <begin position="1069"/>
        <end position="1078"/>
    </location>
</feature>
<dbReference type="PANTHER" id="PTHR45093:SF2">
    <property type="entry name" value="LISH DOMAIN-CONTAINING PROTEIN"/>
    <property type="match status" value="1"/>
</dbReference>
<feature type="region of interest" description="Disordered" evidence="3">
    <location>
        <begin position="1964"/>
        <end position="2053"/>
    </location>
</feature>
<gene>
    <name evidence="4" type="ORF">Vafri_5032</name>
</gene>
<feature type="compositionally biased region" description="Low complexity" evidence="3">
    <location>
        <begin position="1036"/>
        <end position="1047"/>
    </location>
</feature>
<proteinExistence type="predicted"/>
<feature type="compositionally biased region" description="Polar residues" evidence="3">
    <location>
        <begin position="1845"/>
        <end position="1859"/>
    </location>
</feature>
<feature type="compositionally biased region" description="Low complexity" evidence="3">
    <location>
        <begin position="1518"/>
        <end position="1531"/>
    </location>
</feature>
<evidence type="ECO:0000313" key="4">
    <source>
        <dbReference type="EMBL" id="GIL48534.1"/>
    </source>
</evidence>
<feature type="compositionally biased region" description="Basic and acidic residues" evidence="3">
    <location>
        <begin position="1878"/>
        <end position="1907"/>
    </location>
</feature>
<feature type="region of interest" description="Disordered" evidence="3">
    <location>
        <begin position="2167"/>
        <end position="2269"/>
    </location>
</feature>
<feature type="region of interest" description="Disordered" evidence="3">
    <location>
        <begin position="310"/>
        <end position="340"/>
    </location>
</feature>
<evidence type="ECO:0000256" key="2">
    <source>
        <dbReference type="ARBA" id="ARBA00023242"/>
    </source>
</evidence>
<feature type="region of interest" description="Disordered" evidence="3">
    <location>
        <begin position="1"/>
        <end position="166"/>
    </location>
</feature>
<keyword evidence="5" id="KW-1185">Reference proteome</keyword>
<feature type="region of interest" description="Disordered" evidence="3">
    <location>
        <begin position="1068"/>
        <end position="1118"/>
    </location>
</feature>
<feature type="region of interest" description="Disordered" evidence="3">
    <location>
        <begin position="886"/>
        <end position="916"/>
    </location>
</feature>
<comment type="subcellular location">
    <subcellularLocation>
        <location evidence="1">Nucleus</location>
    </subcellularLocation>
</comment>
<dbReference type="GO" id="GO:0005634">
    <property type="term" value="C:nucleus"/>
    <property type="evidence" value="ECO:0007669"/>
    <property type="project" value="UniProtKB-SubCell"/>
</dbReference>
<feature type="region of interest" description="Disordered" evidence="3">
    <location>
        <begin position="708"/>
        <end position="748"/>
    </location>
</feature>
<feature type="compositionally biased region" description="Gly residues" evidence="3">
    <location>
        <begin position="1022"/>
        <end position="1035"/>
    </location>
</feature>
<keyword evidence="2" id="KW-0539">Nucleus</keyword>
<feature type="region of interest" description="Disordered" evidence="3">
    <location>
        <begin position="214"/>
        <end position="279"/>
    </location>
</feature>
<sequence length="2269" mass="234060">MRRPYERQTGGALKVARFVDTTGHVHSTEPAPSPPAAAMTAAAATAAAGASSGGKAVGATVPDAAAAAPAGTGPEIDSKFPQSHVRQELTGSTQQPLSPPPPPPPPQQQQQPQQAGDERNHRPSQDELQRRNRRTAEPCQRQLHQAPQHHSQSQLQWHSPQKQQERQCSASFQTPCVDTALRTAAAEGVTNITEAITSAGDVNNDVIVSGIGGQQQLCHHPPSPGEPQQPQQHQYQEESQRQQTQGFETAAETEPHPDASSSEGVSSDGADSTGGLAAAVAGKSFPPPIRDVGAGLNGSSSAFWSCPSRPVAMPKVSSGPRSDQELNPSAPETMVNRGRGGVGYRHEKRWRWHLTTGDGGPSGTAEGLQKRKMVSVGGSAESLPRAAAVPAATLLHAVGTVAANHQAIKSCPSDEDGDGQDAGGCAAITSGDLQQQPAVGQPSVASVGTFHQLQALRQREGENQSGAAVAAGGSDGAAEGYNTDDDSDEEFDDEFDMGERHRRQTPPPPSIAPDLQDPHGYGDEDGRGVSGSPVSLSGRHMSSPVSRSSALGLAAGEAVRLAAAGDGVEVAANKGVGDAGRGVSLPAGAAGRGVKDAGDSQPVAVVAATATGTSHIPVAVGDEIQQQQQTAPELRSGQLQQQQILLPQHNALAEDPSSPGLEDAVIQERRGRHKGLICSVRDCNKFARLTNTGLRRYCIQHMRQHGYTPKSYESRNQNQQRYQPPQHAPGDGGCSGGGGRAAGGSAGGLPSGNTVPIASAYQGLGSGGAGATGCSELLNHAFCGGDRYGTLGGDDSFTSQHGQLQVGAPRGAGAPLLDELASTYRLRGASQLPYSDEADNPVIPVPAIPGAIGTAAGGTNAIDNLNATVQRHRHLQSLPVLLLAPPGSDAGLGSGPGASSGRGSCGGGGTSQPPQLQQMPQAHVLTPGPTSATTAVMIDGGGPITRGSVHMPAARGPSAGSSTQQQHLEELRLLSLVSAGSGDTDSPASVITAMGAVSGIRPSASLPFAAPLTVLKPQRGHPGVGGAGGRCGGGAAATAAGPEGPAGLRARASVSAGHMMVVGIETAHAGGGQEGEGGQQRSRSLSQQARVGSGAVDARSQGRSVSAEPATTGQPSAKRIRTADGHFAISALSDGDGGCAEAVAATAAAVEGVGTVAQVAPGTSNARAAGMMEAAIWRSGGGGGPDAAQDQAGRFLGLQHQLLLPGGVAGASGDSAAAAALGGVSRQLGIRVVDVDSSLMPAVVGLVRAAGLLGGSQPPILLQAANCRDTLLPPPPPPGTLRTLFQTADGRILPGRLMPVNALVDGDVEIEDVAAGQKLNPRTHGLLGAAAAGVNVDWMREYEDAWDEVLDAAARRRGSASAPVQLQRLPAKSESDGSGPAAATAVAAVKAAVLASGGPHAAGPAESEQLMSEGDAAGEPMRPESFFRQPKQQQQQHQWLQQLQMQIHPATGRQSSGQELTVPSHIVRGTEGTATAAKGEQIPDIMPLITGLRQQSPRELDVKGLPHGGRGQLYQSPQDQQQRAPEHQQQQGHRPCMQKCSDLSALREEIQQQFEQGISKQELHHQLQRRQGLTQWQQQHHHNLSQKVPVQGVQVKEQNTEPKKESLGPVICSTDSLEAGRSGDVSRQRDAKSAPCVISDRYTPAGGEVIGAELTGAVAPLRAGMSAASAGGATRGTFGRPRVDTGEDYCMQISDDDGGRRLGSDGDGSSRGVAANGGDGSHSRGSILCAQVHSRGRRSQPPLPRPPAQPFQQARCVSNDATRAGNEAAVATAAATDAAAHVDVANATRGPEDECTTAGRRRDAPALLLSLPGADPGDRYAQLPVAAAAGGWDKGRLPPARWAFSENQPLQPLQQSRGEMTTGYGNVGLAGNTAAPTRETDSRLRRNSYREQQQRQQQQERHQHEQQDAVTPAATLPRAHVLVGPDGSLVIVDPSDGVVLAETPAAAAAEALSDLAPGLRMQEHGRQYRRQQAPQQRARVVEMQNTESGDGNPFRSTDRAAASAGGVRSSGSGGGGYASHSSVSRQQRSPPRGGVARTNGILLGDAAPPSPPPAMAVLADTSSTGNLETILVQNHQQLNRRRLVYDNYRGLHFIDGSSGGGGAARGAGDWAACDSDSYYAFAQRPPLPPRAQSELLLDCLGAETQLPASAVRPPLSLQLTPLSPHQSVVLQQKGRQMRESQQQHQHQRLGRVHPQQPEGREPDGGYGQPMQMPEGEVEAGTEGSDLHHAALALSQLGAVAGRPRSAPSGMASGPVQETVDDDVVEVDGR</sequence>
<feature type="region of interest" description="Disordered" evidence="3">
    <location>
        <begin position="1397"/>
        <end position="1416"/>
    </location>
</feature>